<evidence type="ECO:0000256" key="5">
    <source>
        <dbReference type="ARBA" id="ARBA00023242"/>
    </source>
</evidence>
<dbReference type="EMBL" id="JAQIZZ010000007">
    <property type="protein sequence ID" value="KAJ5532008.1"/>
    <property type="molecule type" value="Genomic_DNA"/>
</dbReference>
<proteinExistence type="inferred from homology"/>
<dbReference type="GO" id="GO:0006383">
    <property type="term" value="P:transcription by RNA polymerase III"/>
    <property type="evidence" value="ECO:0007669"/>
    <property type="project" value="UniProtKB-UniRule"/>
</dbReference>
<dbReference type="InterPro" id="IPR036388">
    <property type="entry name" value="WH-like_DNA-bd_sf"/>
</dbReference>
<evidence type="ECO:0000256" key="3">
    <source>
        <dbReference type="ARBA" id="ARBA00022478"/>
    </source>
</evidence>
<evidence type="ECO:0000256" key="1">
    <source>
        <dbReference type="ARBA" id="ARBA00004123"/>
    </source>
</evidence>
<feature type="region of interest" description="Disordered" evidence="7">
    <location>
        <begin position="290"/>
        <end position="315"/>
    </location>
</feature>
<dbReference type="InterPro" id="IPR016049">
    <property type="entry name" value="RNA_pol_Rpc34-like"/>
</dbReference>
<dbReference type="PANTHER" id="PTHR12780">
    <property type="entry name" value="RNA POLYMERASE III DNA DIRECTED , 39KD SUBUNIT-RELATED"/>
    <property type="match status" value="1"/>
</dbReference>
<organism evidence="8 9">
    <name type="scientific">Penicillium frequentans</name>
    <dbReference type="NCBI Taxonomy" id="3151616"/>
    <lineage>
        <taxon>Eukaryota</taxon>
        <taxon>Fungi</taxon>
        <taxon>Dikarya</taxon>
        <taxon>Ascomycota</taxon>
        <taxon>Pezizomycotina</taxon>
        <taxon>Eurotiomycetes</taxon>
        <taxon>Eurotiomycetidae</taxon>
        <taxon>Eurotiales</taxon>
        <taxon>Aspergillaceae</taxon>
        <taxon>Penicillium</taxon>
    </lineage>
</organism>
<keyword evidence="5 6" id="KW-0539">Nucleus</keyword>
<dbReference type="GO" id="GO:0005737">
    <property type="term" value="C:cytoplasm"/>
    <property type="evidence" value="ECO:0007669"/>
    <property type="project" value="UniProtKB-ARBA"/>
</dbReference>
<keyword evidence="9" id="KW-1185">Reference proteome</keyword>
<dbReference type="PIRSF" id="PIRSF028763">
    <property type="entry name" value="RNA_pol_Rpc34"/>
    <property type="match status" value="1"/>
</dbReference>
<dbReference type="GO" id="GO:0005666">
    <property type="term" value="C:RNA polymerase III complex"/>
    <property type="evidence" value="ECO:0007669"/>
    <property type="project" value="UniProtKB-UniRule"/>
</dbReference>
<accession>A0AAD6GCK7</accession>
<keyword evidence="4 6" id="KW-0804">Transcription</keyword>
<comment type="function">
    <text evidence="6">DNA-dependent RNA polymerase catalyzes the transcription of DNA into RNA using the four ribonucleoside triphosphates as substrates. Specific peripheric component of RNA polymerase III which synthesizes small RNAs, such as 5S rRNA and tRNAs.</text>
</comment>
<dbReference type="Gene3D" id="1.10.10.10">
    <property type="entry name" value="Winged helix-like DNA-binding domain superfamily/Winged helix DNA-binding domain"/>
    <property type="match status" value="1"/>
</dbReference>
<evidence type="ECO:0000256" key="4">
    <source>
        <dbReference type="ARBA" id="ARBA00023163"/>
    </source>
</evidence>
<comment type="caution">
    <text evidence="8">The sequence shown here is derived from an EMBL/GenBank/DDBJ whole genome shotgun (WGS) entry which is preliminary data.</text>
</comment>
<dbReference type="GO" id="GO:0005654">
    <property type="term" value="C:nucleoplasm"/>
    <property type="evidence" value="ECO:0007669"/>
    <property type="project" value="UniProtKB-ARBA"/>
</dbReference>
<dbReference type="FunFam" id="1.10.10.10:FF:000116">
    <property type="entry name" value="DNA-directed RNA polymerase III subunit RPC6"/>
    <property type="match status" value="1"/>
</dbReference>
<dbReference type="InterPro" id="IPR007832">
    <property type="entry name" value="RNA_pol_Rpc34"/>
</dbReference>
<comment type="subcellular location">
    <subcellularLocation>
        <location evidence="1 6">Nucleus</location>
    </subcellularLocation>
</comment>
<evidence type="ECO:0000256" key="6">
    <source>
        <dbReference type="PIRNR" id="PIRNR028763"/>
    </source>
</evidence>
<reference evidence="8 9" key="1">
    <citation type="journal article" date="2023" name="IMA Fungus">
        <title>Comparative genomic study of the Penicillium genus elucidates a diverse pangenome and 15 lateral gene transfer events.</title>
        <authorList>
            <person name="Petersen C."/>
            <person name="Sorensen T."/>
            <person name="Nielsen M.R."/>
            <person name="Sondergaard T.E."/>
            <person name="Sorensen J.L."/>
            <person name="Fitzpatrick D.A."/>
            <person name="Frisvad J.C."/>
            <person name="Nielsen K.L."/>
        </authorList>
    </citation>
    <scope>NUCLEOTIDE SEQUENCE [LARGE SCALE GENOMIC DNA]</scope>
    <source>
        <strain evidence="8 9">IBT 35679</strain>
    </source>
</reference>
<evidence type="ECO:0000313" key="8">
    <source>
        <dbReference type="EMBL" id="KAJ5532008.1"/>
    </source>
</evidence>
<name>A0AAD6GCK7_9EURO</name>
<evidence type="ECO:0000256" key="2">
    <source>
        <dbReference type="ARBA" id="ARBA00011038"/>
    </source>
</evidence>
<gene>
    <name evidence="8" type="ORF">N7494_008560</name>
</gene>
<sequence length="354" mass="39753">MAAAEPRVKELASKLYDACVEQFDADHSFYQQDLLSVSVIPNDDVMLLLECAQSLVNQKLFRLLEGQNKRLVWRIVAREDAEKLRNLSDDEGLVFSVIHSSGRSGVWIRNIQNRTNLHKSILDRCLKSLESKNYIKTVHNVKHPTKKMYMLAGLAPSEDVTGGAWFTDGVLDANFINSVAGFIEYTVSRKSWYEDSADRGRSNKRIKTINGKADVKSETKEKSFLPYPANYPGYPTPEAITRAVNESGITPVQLTPESIIQLLNMLCFDKKLVALNDGKYYKSLKDPEAVKASQARKPMEDSREPQPIKDLGKNGMTESPCGPCPSFRLCTPGGAISPETCEYFDPWFEKNLGF</sequence>
<dbReference type="InterPro" id="IPR036390">
    <property type="entry name" value="WH_DNA-bd_sf"/>
</dbReference>
<dbReference type="Pfam" id="PF05158">
    <property type="entry name" value="RNA_pol_Rpc34"/>
    <property type="match status" value="1"/>
</dbReference>
<evidence type="ECO:0000256" key="7">
    <source>
        <dbReference type="SAM" id="MobiDB-lite"/>
    </source>
</evidence>
<evidence type="ECO:0000313" key="9">
    <source>
        <dbReference type="Proteomes" id="UP001220324"/>
    </source>
</evidence>
<keyword evidence="3 6" id="KW-0240">DNA-directed RNA polymerase</keyword>
<dbReference type="AlphaFoldDB" id="A0AAD6GCK7"/>
<dbReference type="SUPFAM" id="SSF46785">
    <property type="entry name" value="Winged helix' DNA-binding domain"/>
    <property type="match status" value="1"/>
</dbReference>
<protein>
    <recommendedName>
        <fullName evidence="6">DNA-directed RNA polymerase III subunit RPC6</fullName>
        <shortName evidence="6">RNA polymerase III subunit C6</shortName>
    </recommendedName>
</protein>
<feature type="compositionally biased region" description="Basic and acidic residues" evidence="7">
    <location>
        <begin position="297"/>
        <end position="312"/>
    </location>
</feature>
<dbReference type="Proteomes" id="UP001220324">
    <property type="component" value="Unassembled WGS sequence"/>
</dbReference>
<comment type="similarity">
    <text evidence="2 6">Belongs to the eukaryotic RPC34/RPC39 RNA polymerase subunit family.</text>
</comment>